<dbReference type="EMBL" id="CP063657">
    <property type="protein sequence ID" value="QOW23329.1"/>
    <property type="molecule type" value="Genomic_DNA"/>
</dbReference>
<organism evidence="1 2">
    <name type="scientific">Novilysobacter avium</name>
    <dbReference type="NCBI Taxonomy" id="2781023"/>
    <lineage>
        <taxon>Bacteria</taxon>
        <taxon>Pseudomonadati</taxon>
        <taxon>Pseudomonadota</taxon>
        <taxon>Gammaproteobacteria</taxon>
        <taxon>Lysobacterales</taxon>
        <taxon>Lysobacteraceae</taxon>
        <taxon>Novilysobacter</taxon>
    </lineage>
</organism>
<proteinExistence type="predicted"/>
<protein>
    <recommendedName>
        <fullName evidence="3">Mersacidin/lichenicidin family type 2 lantibiotic</fullName>
    </recommendedName>
</protein>
<dbReference type="Proteomes" id="UP000593932">
    <property type="component" value="Chromosome"/>
</dbReference>
<evidence type="ECO:0000313" key="1">
    <source>
        <dbReference type="EMBL" id="QOW23329.1"/>
    </source>
</evidence>
<keyword evidence="2" id="KW-1185">Reference proteome</keyword>
<sequence length="80" mass="8175">MGDRAGDAVIDPQALERIEDAIYDVDPAAVIDFTPSTGRLRVAATLDSGHLATVLGFAGYPVAPDAIEQLPSICCGGCSG</sequence>
<reference evidence="1 2" key="1">
    <citation type="submission" date="2020-10" db="EMBL/GenBank/DDBJ databases">
        <title>complete genome sequencing of Lysobacter sp. H23M41.</title>
        <authorList>
            <person name="Bae J.-W."/>
            <person name="Lee S.-Y."/>
        </authorList>
    </citation>
    <scope>NUCLEOTIDE SEQUENCE [LARGE SCALE GENOMIC DNA]</scope>
    <source>
        <strain evidence="1 2">H23M41</strain>
    </source>
</reference>
<name>A0A7S6ZW05_9GAMM</name>
<accession>A0A7S6ZW05</accession>
<evidence type="ECO:0008006" key="3">
    <source>
        <dbReference type="Google" id="ProtNLM"/>
    </source>
</evidence>
<evidence type="ECO:0000313" key="2">
    <source>
        <dbReference type="Proteomes" id="UP000593932"/>
    </source>
</evidence>
<gene>
    <name evidence="1" type="ORF">INQ42_06855</name>
</gene>